<evidence type="ECO:0000256" key="3">
    <source>
        <dbReference type="SAM" id="Coils"/>
    </source>
</evidence>
<dbReference type="Gene3D" id="3.30.70.270">
    <property type="match status" value="1"/>
</dbReference>
<dbReference type="NCBIfam" id="TIGR00254">
    <property type="entry name" value="GGDEF"/>
    <property type="match status" value="1"/>
</dbReference>
<evidence type="ECO:0000259" key="4">
    <source>
        <dbReference type="PROSITE" id="PS50887"/>
    </source>
</evidence>
<feature type="domain" description="GGDEF" evidence="4">
    <location>
        <begin position="390"/>
        <end position="521"/>
    </location>
</feature>
<comment type="caution">
    <text evidence="5">The sequence shown here is derived from an EMBL/GenBank/DDBJ whole genome shotgun (WGS) entry which is preliminary data.</text>
</comment>
<dbReference type="EC" id="2.7.7.65" evidence="1"/>
<name>A0A2T3NDZ1_9GAMM</name>
<dbReference type="CDD" id="cd01949">
    <property type="entry name" value="GGDEF"/>
    <property type="match status" value="1"/>
</dbReference>
<evidence type="ECO:0000256" key="2">
    <source>
        <dbReference type="ARBA" id="ARBA00034247"/>
    </source>
</evidence>
<feature type="coiled-coil region" evidence="3">
    <location>
        <begin position="304"/>
        <end position="359"/>
    </location>
</feature>
<dbReference type="SMART" id="SM00267">
    <property type="entry name" value="GGDEF"/>
    <property type="match status" value="1"/>
</dbReference>
<organism evidence="5 6">
    <name type="scientific">Photobacterium sanctipauli</name>
    <dbReference type="NCBI Taxonomy" id="1342794"/>
    <lineage>
        <taxon>Bacteria</taxon>
        <taxon>Pseudomonadati</taxon>
        <taxon>Pseudomonadota</taxon>
        <taxon>Gammaproteobacteria</taxon>
        <taxon>Vibrionales</taxon>
        <taxon>Vibrionaceae</taxon>
        <taxon>Photobacterium</taxon>
    </lineage>
</organism>
<dbReference type="RefSeq" id="WP_107272528.1">
    <property type="nucleotide sequence ID" value="NZ_PYMA01000021.1"/>
</dbReference>
<dbReference type="Pfam" id="PF00990">
    <property type="entry name" value="GGDEF"/>
    <property type="match status" value="1"/>
</dbReference>
<dbReference type="InterPro" id="IPR043128">
    <property type="entry name" value="Rev_trsase/Diguanyl_cyclase"/>
</dbReference>
<dbReference type="Pfam" id="PF20975">
    <property type="entry name" value="DGCcoil"/>
    <property type="match status" value="1"/>
</dbReference>
<dbReference type="GO" id="GO:0052621">
    <property type="term" value="F:diguanylate cyclase activity"/>
    <property type="evidence" value="ECO:0007669"/>
    <property type="project" value="UniProtKB-EC"/>
</dbReference>
<reference evidence="5 6" key="1">
    <citation type="submission" date="2018-01" db="EMBL/GenBank/DDBJ databases">
        <title>Whole genome sequencing of Histamine producing bacteria.</title>
        <authorList>
            <person name="Butler K."/>
        </authorList>
    </citation>
    <scope>NUCLEOTIDE SEQUENCE [LARGE SCALE GENOMIC DNA]</scope>
    <source>
        <strain evidence="5 6">DSM 100436</strain>
    </source>
</reference>
<dbReference type="Proteomes" id="UP000241771">
    <property type="component" value="Unassembled WGS sequence"/>
</dbReference>
<sequence>MTDINAVASELSKVKLRLDQAQLSYRDASLKSRREIVILKRLISRLSIACRGLDSELDDKLTSLRSDLEQHKDISKLIPRLAVVERLVTQQADFAQTENQHLSQQVQQSGEVLRRLPGLPVQLKRDLRNLLSQPADTLATTHKQAIKLMALYERSLKLISSSNHDAASQHPGNVDQDLQLQLTAELQHLITELDFDGEAGDKLLSIRNRLLIGVAPSTLIELSLEILRLVMDGTNQERRSSQQFLDKVNSDLATLQKTTSQSAGQSSAIYEHRSDMTNELADIASSIRSGLKDNKNLDNWRPELTGLTKELLVLAERNKALEKREKALLEQLSYNENKIQTLFEQTQDYRQRLNDQERRMFLDNLTKVYNRAALNDRLEHEYRRWLRYQHSVCVAMIDIDGFGEINSRFGHLAGDKVLKIIAKTIRQQLADTDFIARFADDAFMVILPDVSENERVTRLNKVRETIAQLPFRFRDQNVSISISIGATLFEGNDTPSNIIERTSKALSGARRTGNNRLLWIS</sequence>
<protein>
    <recommendedName>
        <fullName evidence="1">diguanylate cyclase</fullName>
        <ecNumber evidence="1">2.7.7.65</ecNumber>
    </recommendedName>
</protein>
<keyword evidence="6" id="KW-1185">Reference proteome</keyword>
<dbReference type="AlphaFoldDB" id="A0A2T3NDZ1"/>
<dbReference type="PANTHER" id="PTHR45138">
    <property type="entry name" value="REGULATORY COMPONENTS OF SENSORY TRANSDUCTION SYSTEM"/>
    <property type="match status" value="1"/>
</dbReference>
<keyword evidence="3" id="KW-0175">Coiled coil</keyword>
<dbReference type="SUPFAM" id="SSF55073">
    <property type="entry name" value="Nucleotide cyclase"/>
    <property type="match status" value="1"/>
</dbReference>
<dbReference type="InterPro" id="IPR029787">
    <property type="entry name" value="Nucleotide_cyclase"/>
</dbReference>
<dbReference type="InterPro" id="IPR050469">
    <property type="entry name" value="Diguanylate_Cyclase"/>
</dbReference>
<gene>
    <name evidence="5" type="ORF">C9I98_22970</name>
</gene>
<dbReference type="InterPro" id="IPR048516">
    <property type="entry name" value="DGCcoil"/>
</dbReference>
<evidence type="ECO:0000256" key="1">
    <source>
        <dbReference type="ARBA" id="ARBA00012528"/>
    </source>
</evidence>
<evidence type="ECO:0000313" key="5">
    <source>
        <dbReference type="EMBL" id="PSW12598.1"/>
    </source>
</evidence>
<dbReference type="InterPro" id="IPR000160">
    <property type="entry name" value="GGDEF_dom"/>
</dbReference>
<dbReference type="GO" id="GO:0043709">
    <property type="term" value="P:cell adhesion involved in single-species biofilm formation"/>
    <property type="evidence" value="ECO:0007669"/>
    <property type="project" value="TreeGrafter"/>
</dbReference>
<accession>A0A2T3NDZ1</accession>
<dbReference type="PROSITE" id="PS50887">
    <property type="entry name" value="GGDEF"/>
    <property type="match status" value="1"/>
</dbReference>
<proteinExistence type="predicted"/>
<comment type="catalytic activity">
    <reaction evidence="2">
        <text>2 GTP = 3',3'-c-di-GMP + 2 diphosphate</text>
        <dbReference type="Rhea" id="RHEA:24898"/>
        <dbReference type="ChEBI" id="CHEBI:33019"/>
        <dbReference type="ChEBI" id="CHEBI:37565"/>
        <dbReference type="ChEBI" id="CHEBI:58805"/>
        <dbReference type="EC" id="2.7.7.65"/>
    </reaction>
</comment>
<dbReference type="PANTHER" id="PTHR45138:SF9">
    <property type="entry name" value="DIGUANYLATE CYCLASE DGCM-RELATED"/>
    <property type="match status" value="1"/>
</dbReference>
<dbReference type="EMBL" id="PYMA01000021">
    <property type="protein sequence ID" value="PSW12598.1"/>
    <property type="molecule type" value="Genomic_DNA"/>
</dbReference>
<dbReference type="GO" id="GO:0005886">
    <property type="term" value="C:plasma membrane"/>
    <property type="evidence" value="ECO:0007669"/>
    <property type="project" value="TreeGrafter"/>
</dbReference>
<dbReference type="GO" id="GO:1902201">
    <property type="term" value="P:negative regulation of bacterial-type flagellum-dependent cell motility"/>
    <property type="evidence" value="ECO:0007669"/>
    <property type="project" value="TreeGrafter"/>
</dbReference>
<evidence type="ECO:0000313" key="6">
    <source>
        <dbReference type="Proteomes" id="UP000241771"/>
    </source>
</evidence>